<accession>A0A9W7AMU8</accession>
<dbReference type="SUPFAM" id="SSF81901">
    <property type="entry name" value="HCP-like"/>
    <property type="match status" value="1"/>
</dbReference>
<feature type="chain" id="PRO_5040880710" evidence="2">
    <location>
        <begin position="29"/>
        <end position="266"/>
    </location>
</feature>
<feature type="signal peptide" evidence="2">
    <location>
        <begin position="1"/>
        <end position="28"/>
    </location>
</feature>
<reference evidence="4" key="1">
    <citation type="journal article" date="2023" name="Commun. Biol.">
        <title>Genome analysis of Parmales, the sister group of diatoms, reveals the evolutionary specialization of diatoms from phago-mixotrophs to photoautotrophs.</title>
        <authorList>
            <person name="Ban H."/>
            <person name="Sato S."/>
            <person name="Yoshikawa S."/>
            <person name="Yamada K."/>
            <person name="Nakamura Y."/>
            <person name="Ichinomiya M."/>
            <person name="Sato N."/>
            <person name="Blanc-Mathieu R."/>
            <person name="Endo H."/>
            <person name="Kuwata A."/>
            <person name="Ogata H."/>
        </authorList>
    </citation>
    <scope>NUCLEOTIDE SEQUENCE [LARGE SCALE GENOMIC DNA]</scope>
    <source>
        <strain evidence="4">NIES 3700</strain>
    </source>
</reference>
<dbReference type="PANTHER" id="PTHR11102:SF160">
    <property type="entry name" value="ERAD-ASSOCIATED E3 UBIQUITIN-PROTEIN LIGASE COMPONENT HRD3"/>
    <property type="match status" value="1"/>
</dbReference>
<dbReference type="EMBL" id="BRXW01000651">
    <property type="protein sequence ID" value="GMH72247.1"/>
    <property type="molecule type" value="Genomic_DNA"/>
</dbReference>
<dbReference type="InterPro" id="IPR011990">
    <property type="entry name" value="TPR-like_helical_dom_sf"/>
</dbReference>
<comment type="caution">
    <text evidence="3">The sequence shown here is derived from an EMBL/GenBank/DDBJ whole genome shotgun (WGS) entry which is preliminary data.</text>
</comment>
<evidence type="ECO:0000256" key="1">
    <source>
        <dbReference type="ARBA" id="ARBA00038101"/>
    </source>
</evidence>
<dbReference type="SMART" id="SM00671">
    <property type="entry name" value="SEL1"/>
    <property type="match status" value="3"/>
</dbReference>
<evidence type="ECO:0000256" key="2">
    <source>
        <dbReference type="SAM" id="SignalP"/>
    </source>
</evidence>
<dbReference type="PANTHER" id="PTHR11102">
    <property type="entry name" value="SEL-1-LIKE PROTEIN"/>
    <property type="match status" value="1"/>
</dbReference>
<keyword evidence="4" id="KW-1185">Reference proteome</keyword>
<sequence length="266" mass="29779">MSSRRFLPLLSLTPLPLYLLSPHSNCQSSPPSPSFPSILKTIRSTSTETRLRWIRDEDHWRKLPSRAWPSHQPSHDQEEKLREVYEEKCGDGRDDKKECVDVTFRLATCLVFNNLDAVEGLKLYEENFENERHADSAVAAGIVLVEGFHRADGSPFSDADVKLGSEYISAAAAMNNTQGKFELGCLYYTGAAEPHVKESSSEAFKLFEETAAEGHTSGQFMCGDLLMEGDGCEVDKGRALSLMYEAAEKGHRFARQRVIEVLDDNK</sequence>
<dbReference type="InterPro" id="IPR006597">
    <property type="entry name" value="Sel1-like"/>
</dbReference>
<dbReference type="Proteomes" id="UP001165122">
    <property type="component" value="Unassembled WGS sequence"/>
</dbReference>
<comment type="similarity">
    <text evidence="1">Belongs to the sel-1 family.</text>
</comment>
<dbReference type="OrthoDB" id="2384430at2759"/>
<organism evidence="3 4">
    <name type="scientific">Triparma laevis f. longispina</name>
    <dbReference type="NCBI Taxonomy" id="1714387"/>
    <lineage>
        <taxon>Eukaryota</taxon>
        <taxon>Sar</taxon>
        <taxon>Stramenopiles</taxon>
        <taxon>Ochrophyta</taxon>
        <taxon>Bolidophyceae</taxon>
        <taxon>Parmales</taxon>
        <taxon>Triparmaceae</taxon>
        <taxon>Triparma</taxon>
    </lineage>
</organism>
<dbReference type="Pfam" id="PF08238">
    <property type="entry name" value="Sel1"/>
    <property type="match status" value="2"/>
</dbReference>
<dbReference type="Gene3D" id="1.25.40.10">
    <property type="entry name" value="Tetratricopeptide repeat domain"/>
    <property type="match status" value="1"/>
</dbReference>
<dbReference type="AlphaFoldDB" id="A0A9W7AMU8"/>
<protein>
    <submittedName>
        <fullName evidence="3">Uncharacterized protein</fullName>
    </submittedName>
</protein>
<proteinExistence type="inferred from homology"/>
<evidence type="ECO:0000313" key="4">
    <source>
        <dbReference type="Proteomes" id="UP001165122"/>
    </source>
</evidence>
<keyword evidence="2" id="KW-0732">Signal</keyword>
<name>A0A9W7AMU8_9STRA</name>
<gene>
    <name evidence="3" type="ORF">TrLO_g4348</name>
</gene>
<evidence type="ECO:0000313" key="3">
    <source>
        <dbReference type="EMBL" id="GMH72247.1"/>
    </source>
</evidence>
<dbReference type="InterPro" id="IPR050767">
    <property type="entry name" value="Sel1_AlgK"/>
</dbReference>